<feature type="transmembrane region" description="Helical" evidence="4">
    <location>
        <begin position="288"/>
        <end position="306"/>
    </location>
</feature>
<evidence type="ECO:0000313" key="9">
    <source>
        <dbReference type="Proteomes" id="UP000494165"/>
    </source>
</evidence>
<comment type="caution">
    <text evidence="8">The sequence shown here is derived from an EMBL/GenBank/DDBJ whole genome shotgun (WGS) entry which is preliminary data.</text>
</comment>
<dbReference type="FunFam" id="3.40.80.10:FF:000001">
    <property type="entry name" value="Peptidoglycan recognition protein 1"/>
    <property type="match status" value="1"/>
</dbReference>
<dbReference type="InterPro" id="IPR036505">
    <property type="entry name" value="Amidase/PGRP_sf"/>
</dbReference>
<keyword evidence="3" id="KW-0391">Immunity</keyword>
<evidence type="ECO:0000256" key="5">
    <source>
        <dbReference type="SAM" id="SignalP"/>
    </source>
</evidence>
<dbReference type="GO" id="GO:0045087">
    <property type="term" value="P:innate immune response"/>
    <property type="evidence" value="ECO:0007669"/>
    <property type="project" value="UniProtKB-KW"/>
</dbReference>
<dbReference type="GO" id="GO:0008745">
    <property type="term" value="F:N-acetylmuramoyl-L-alanine amidase activity"/>
    <property type="evidence" value="ECO:0007669"/>
    <property type="project" value="InterPro"/>
</dbReference>
<comment type="similarity">
    <text evidence="1">Belongs to the N-acetylmuramoyl-L-alanine amidase 2 family.</text>
</comment>
<reference evidence="8 9" key="1">
    <citation type="submission" date="2020-04" db="EMBL/GenBank/DDBJ databases">
        <authorList>
            <person name="Alioto T."/>
            <person name="Alioto T."/>
            <person name="Gomez Garrido J."/>
        </authorList>
    </citation>
    <scope>NUCLEOTIDE SEQUENCE [LARGE SCALE GENOMIC DNA]</scope>
</reference>
<dbReference type="EMBL" id="CADEPI010000003">
    <property type="protein sequence ID" value="CAB3360576.1"/>
    <property type="molecule type" value="Genomic_DNA"/>
</dbReference>
<dbReference type="InterPro" id="IPR002502">
    <property type="entry name" value="Amidase_domain"/>
</dbReference>
<dbReference type="GO" id="GO:0009253">
    <property type="term" value="P:peptidoglycan catabolic process"/>
    <property type="evidence" value="ECO:0007669"/>
    <property type="project" value="InterPro"/>
</dbReference>
<dbReference type="PANTHER" id="PTHR11022">
    <property type="entry name" value="PEPTIDOGLYCAN RECOGNITION PROTEIN"/>
    <property type="match status" value="1"/>
</dbReference>
<feature type="domain" description="Peptidoglycan recognition protein family" evidence="7">
    <location>
        <begin position="23"/>
        <end position="165"/>
    </location>
</feature>
<dbReference type="GO" id="GO:0008270">
    <property type="term" value="F:zinc ion binding"/>
    <property type="evidence" value="ECO:0007669"/>
    <property type="project" value="InterPro"/>
</dbReference>
<dbReference type="AlphaFoldDB" id="A0A8S1BVR9"/>
<dbReference type="SMART" id="SM00644">
    <property type="entry name" value="Ami_2"/>
    <property type="match status" value="1"/>
</dbReference>
<dbReference type="SMART" id="SM00701">
    <property type="entry name" value="PGRP"/>
    <property type="match status" value="1"/>
</dbReference>
<dbReference type="PANTHER" id="PTHR11022:SF41">
    <property type="entry name" value="PEPTIDOGLYCAN-RECOGNITION PROTEIN LC-RELATED"/>
    <property type="match status" value="1"/>
</dbReference>
<dbReference type="SUPFAM" id="SSF55846">
    <property type="entry name" value="N-acetylmuramoyl-L-alanine amidase-like"/>
    <property type="match status" value="1"/>
</dbReference>
<keyword evidence="4" id="KW-0812">Transmembrane</keyword>
<proteinExistence type="inferred from homology"/>
<feature type="signal peptide" evidence="5">
    <location>
        <begin position="1"/>
        <end position="19"/>
    </location>
</feature>
<evidence type="ECO:0000256" key="2">
    <source>
        <dbReference type="ARBA" id="ARBA00022588"/>
    </source>
</evidence>
<feature type="transmembrane region" description="Helical" evidence="4">
    <location>
        <begin position="254"/>
        <end position="276"/>
    </location>
</feature>
<keyword evidence="5" id="KW-0732">Signal</keyword>
<dbReference type="InterPro" id="IPR015510">
    <property type="entry name" value="PGRP"/>
</dbReference>
<sequence length="494" mass="56473">MKKQLIVFLTFFVPSLFEASGCPHVISRAQWSARPTKWTTNRKVPVQFVVIHHSAGSECSYQGRCTAVVRSIQNYHMDTNKWGDVGYNFLIGGDGSVYEGRGWHRVGAHAINYNSNGVGICFLGNFQGRASTAAAIASAKRLIKCGVKTKKILDRYKLIGHRQANPTACPGNTLYNLITKWKKLDKKALKSFSLRKRCFFNQISATDKFEVFDMKEDDGRILICYSRKLLILMKVSGALPMNPRNTFLRLMSQLYIAITAICYAHTIFETLLYFFINAEKTQVLLRGLWIKGSLLIYVLQILGFLMKRKDVHEILHSCPEVIKENFGTVLKMYMRKARRLCYLIVWLYMLISAAVSIALENRNYFFNDPEEEKATIERAENKSEDFIAQYLSPTLASVFFALNGYVQIFVHTSLGLFQLSYAMIYFHICCFIQGYADHLVDSMSELVITTEKSSENRIWPSSINPEKVDVRYIATLHQYILKYAARPGIFVAIN</sequence>
<dbReference type="OrthoDB" id="10001926at2759"/>
<name>A0A8S1BVR9_9INSE</name>
<evidence type="ECO:0000256" key="1">
    <source>
        <dbReference type="ARBA" id="ARBA00007553"/>
    </source>
</evidence>
<evidence type="ECO:0000256" key="3">
    <source>
        <dbReference type="ARBA" id="ARBA00022859"/>
    </source>
</evidence>
<dbReference type="Proteomes" id="UP000494165">
    <property type="component" value="Unassembled WGS sequence"/>
</dbReference>
<keyword evidence="4" id="KW-1133">Transmembrane helix</keyword>
<evidence type="ECO:0000259" key="7">
    <source>
        <dbReference type="SMART" id="SM00701"/>
    </source>
</evidence>
<keyword evidence="2" id="KW-0399">Innate immunity</keyword>
<gene>
    <name evidence="8" type="ORF">CLODIP_2_CD08846</name>
</gene>
<evidence type="ECO:0000313" key="8">
    <source>
        <dbReference type="EMBL" id="CAB3360576.1"/>
    </source>
</evidence>
<protein>
    <recommendedName>
        <fullName evidence="10">Peptidoglycan recognition protein family domain-containing protein</fullName>
    </recommendedName>
</protein>
<keyword evidence="9" id="KW-1185">Reference proteome</keyword>
<accession>A0A8S1BVR9</accession>
<evidence type="ECO:0008006" key="10">
    <source>
        <dbReference type="Google" id="ProtNLM"/>
    </source>
</evidence>
<dbReference type="CDD" id="cd06583">
    <property type="entry name" value="PGRP"/>
    <property type="match status" value="1"/>
</dbReference>
<evidence type="ECO:0000259" key="6">
    <source>
        <dbReference type="SMART" id="SM00644"/>
    </source>
</evidence>
<dbReference type="Pfam" id="PF01510">
    <property type="entry name" value="Amidase_2"/>
    <property type="match status" value="1"/>
</dbReference>
<feature type="transmembrane region" description="Helical" evidence="4">
    <location>
        <begin position="340"/>
        <end position="359"/>
    </location>
</feature>
<dbReference type="InterPro" id="IPR006619">
    <property type="entry name" value="PGRP_domain_met/bac"/>
</dbReference>
<evidence type="ECO:0000256" key="4">
    <source>
        <dbReference type="SAM" id="Phobius"/>
    </source>
</evidence>
<keyword evidence="4" id="KW-0472">Membrane</keyword>
<dbReference type="Gene3D" id="3.40.80.10">
    <property type="entry name" value="Peptidoglycan recognition protein-like"/>
    <property type="match status" value="1"/>
</dbReference>
<organism evidence="8 9">
    <name type="scientific">Cloeon dipterum</name>
    <dbReference type="NCBI Taxonomy" id="197152"/>
    <lineage>
        <taxon>Eukaryota</taxon>
        <taxon>Metazoa</taxon>
        <taxon>Ecdysozoa</taxon>
        <taxon>Arthropoda</taxon>
        <taxon>Hexapoda</taxon>
        <taxon>Insecta</taxon>
        <taxon>Pterygota</taxon>
        <taxon>Palaeoptera</taxon>
        <taxon>Ephemeroptera</taxon>
        <taxon>Pisciforma</taxon>
        <taxon>Baetidae</taxon>
        <taxon>Cloeon</taxon>
    </lineage>
</organism>
<feature type="domain" description="N-acetylmuramoyl-L-alanine amidase" evidence="6">
    <location>
        <begin position="34"/>
        <end position="171"/>
    </location>
</feature>
<feature type="transmembrane region" description="Helical" evidence="4">
    <location>
        <begin position="387"/>
        <end position="406"/>
    </location>
</feature>
<feature type="chain" id="PRO_5035754649" description="Peptidoglycan recognition protein family domain-containing protein" evidence="5">
    <location>
        <begin position="20"/>
        <end position="494"/>
    </location>
</feature>